<dbReference type="InterPro" id="IPR009078">
    <property type="entry name" value="Ferritin-like_SF"/>
</dbReference>
<organism evidence="3 4">
    <name type="scientific">Enterobacter ludwigii</name>
    <dbReference type="NCBI Taxonomy" id="299767"/>
    <lineage>
        <taxon>Bacteria</taxon>
        <taxon>Pseudomonadati</taxon>
        <taxon>Pseudomonadota</taxon>
        <taxon>Gammaproteobacteria</taxon>
        <taxon>Enterobacterales</taxon>
        <taxon>Enterobacteriaceae</taxon>
        <taxon>Enterobacter</taxon>
        <taxon>Enterobacter cloacae complex</taxon>
    </lineage>
</organism>
<dbReference type="NCBIfam" id="NF011597">
    <property type="entry name" value="PRK15022.1"/>
    <property type="match status" value="1"/>
</dbReference>
<reference evidence="3 4" key="1">
    <citation type="journal article" date="2011" name="Stand. Genomic Sci.">
        <title>Complete genome of the onion pathogen Enterobacter cloacae EcWSU1.</title>
        <authorList>
            <person name="Humann J.L."/>
            <person name="Wildung M."/>
            <person name="Cheng C.H."/>
            <person name="Lee T."/>
            <person name="Stewart J.E."/>
            <person name="Drew J.C."/>
            <person name="Triplett E.W."/>
            <person name="Main D."/>
            <person name="Schroeder B.K."/>
        </authorList>
    </citation>
    <scope>NUCLEOTIDE SEQUENCE [LARGE SCALE GENOMIC DNA]</scope>
    <source>
        <strain evidence="3 4">EcWSU1</strain>
    </source>
</reference>
<comment type="similarity">
    <text evidence="1">Belongs to the ferritin family. Prokaryotic subfamily.</text>
</comment>
<dbReference type="AlphaFoldDB" id="G8LH58"/>
<protein>
    <submittedName>
        <fullName evidence="3">Ferritin-like protein 2</fullName>
    </submittedName>
</protein>
<proteinExistence type="inferred from homology"/>
<dbReference type="Gene3D" id="1.20.1260.10">
    <property type="match status" value="1"/>
</dbReference>
<name>G8LH58_9ENTR</name>
<accession>G8LH58</accession>
<evidence type="ECO:0000313" key="3">
    <source>
        <dbReference type="EMBL" id="AEW74264.1"/>
    </source>
</evidence>
<dbReference type="InterPro" id="IPR008331">
    <property type="entry name" value="Ferritin_DPS_dom"/>
</dbReference>
<dbReference type="InterPro" id="IPR012347">
    <property type="entry name" value="Ferritin-like"/>
</dbReference>
<evidence type="ECO:0000259" key="2">
    <source>
        <dbReference type="PROSITE" id="PS50905"/>
    </source>
</evidence>
<gene>
    <name evidence="3" type="primary">ftnB</name>
    <name evidence="3" type="ORF">EcWSU1_02832</name>
</gene>
<dbReference type="EMBL" id="CP002886">
    <property type="protein sequence ID" value="AEW74264.1"/>
    <property type="molecule type" value="Genomic_DNA"/>
</dbReference>
<dbReference type="HOGENOM" id="CLU_065681_1_3_6"/>
<feature type="domain" description="Ferritin-like diiron" evidence="2">
    <location>
        <begin position="2"/>
        <end position="147"/>
    </location>
</feature>
<dbReference type="eggNOG" id="COG1528">
    <property type="taxonomic scope" value="Bacteria"/>
</dbReference>
<dbReference type="GO" id="GO:0008199">
    <property type="term" value="F:ferric iron binding"/>
    <property type="evidence" value="ECO:0007669"/>
    <property type="project" value="InterPro"/>
</dbReference>
<dbReference type="Pfam" id="PF00210">
    <property type="entry name" value="Ferritin"/>
    <property type="match status" value="1"/>
</dbReference>
<dbReference type="SUPFAM" id="SSF47240">
    <property type="entry name" value="Ferritin-like"/>
    <property type="match status" value="1"/>
</dbReference>
<dbReference type="InterPro" id="IPR009040">
    <property type="entry name" value="Ferritin-like_diiron"/>
</dbReference>
<dbReference type="Proteomes" id="UP000007838">
    <property type="component" value="Chromosome"/>
</dbReference>
<dbReference type="CDD" id="cd01055">
    <property type="entry name" value="Nonheme_Ferritin"/>
    <property type="match status" value="1"/>
</dbReference>
<dbReference type="PROSITE" id="PS50905">
    <property type="entry name" value="FERRITIN_LIKE"/>
    <property type="match status" value="1"/>
</dbReference>
<dbReference type="KEGG" id="eec:EcWSU1_02832"/>
<dbReference type="InterPro" id="IPR041719">
    <property type="entry name" value="Ferritin_prok"/>
</dbReference>
<sequence length="169" mass="19297">MSMTTQTMMQKLNAQLNLEFYASNLHLHISSWCSENSLNGSATFFRSQAQSNVTHMMRVFNFMKAAGANPTVKALDTIDDNYSSLEELFEKTLEQYEQRCSTLNKLADEARAQHDTKTLKFLRDMDKAQQQDGMLLKTLADEIHNAQQAGLCPEQTDRHLLDLVTVQHH</sequence>
<evidence type="ECO:0000256" key="1">
    <source>
        <dbReference type="ARBA" id="ARBA00006950"/>
    </source>
</evidence>
<evidence type="ECO:0000313" key="4">
    <source>
        <dbReference type="Proteomes" id="UP000007838"/>
    </source>
</evidence>